<evidence type="ECO:0000313" key="2">
    <source>
        <dbReference type="Proteomes" id="UP001180020"/>
    </source>
</evidence>
<proteinExistence type="predicted"/>
<organism evidence="1 2">
    <name type="scientific">Acorus calamus</name>
    <name type="common">Sweet flag</name>
    <dbReference type="NCBI Taxonomy" id="4465"/>
    <lineage>
        <taxon>Eukaryota</taxon>
        <taxon>Viridiplantae</taxon>
        <taxon>Streptophyta</taxon>
        <taxon>Embryophyta</taxon>
        <taxon>Tracheophyta</taxon>
        <taxon>Spermatophyta</taxon>
        <taxon>Magnoliopsida</taxon>
        <taxon>Liliopsida</taxon>
        <taxon>Acoraceae</taxon>
        <taxon>Acorus</taxon>
    </lineage>
</organism>
<sequence>MGCPFGLEEEEGGVVEEIVKVCSFNSLSCLEVNRSGTTEVAGFDIENLDVLEAGRGRGLEELSFCGDGRAD</sequence>
<dbReference type="EMBL" id="JAUJYO010000015">
    <property type="protein sequence ID" value="KAK1296130.1"/>
    <property type="molecule type" value="Genomic_DNA"/>
</dbReference>
<comment type="caution">
    <text evidence="1">The sequence shown here is derived from an EMBL/GenBank/DDBJ whole genome shotgun (WGS) entry which is preliminary data.</text>
</comment>
<name>A0AAV9D4I0_ACOCL</name>
<accession>A0AAV9D4I0</accession>
<protein>
    <submittedName>
        <fullName evidence="1">Uncharacterized protein</fullName>
    </submittedName>
</protein>
<gene>
    <name evidence="1" type="ORF">QJS10_CPB15g01620</name>
</gene>
<dbReference type="Proteomes" id="UP001180020">
    <property type="component" value="Unassembled WGS sequence"/>
</dbReference>
<evidence type="ECO:0000313" key="1">
    <source>
        <dbReference type="EMBL" id="KAK1296130.1"/>
    </source>
</evidence>
<reference evidence="1" key="2">
    <citation type="submission" date="2023-06" db="EMBL/GenBank/DDBJ databases">
        <authorList>
            <person name="Ma L."/>
            <person name="Liu K.-W."/>
            <person name="Li Z."/>
            <person name="Hsiao Y.-Y."/>
            <person name="Qi Y."/>
            <person name="Fu T."/>
            <person name="Tang G."/>
            <person name="Zhang D."/>
            <person name="Sun W.-H."/>
            <person name="Liu D.-K."/>
            <person name="Li Y."/>
            <person name="Chen G.-Z."/>
            <person name="Liu X.-D."/>
            <person name="Liao X.-Y."/>
            <person name="Jiang Y.-T."/>
            <person name="Yu X."/>
            <person name="Hao Y."/>
            <person name="Huang J."/>
            <person name="Zhao X.-W."/>
            <person name="Ke S."/>
            <person name="Chen Y.-Y."/>
            <person name="Wu W.-L."/>
            <person name="Hsu J.-L."/>
            <person name="Lin Y.-F."/>
            <person name="Huang M.-D."/>
            <person name="Li C.-Y."/>
            <person name="Huang L."/>
            <person name="Wang Z.-W."/>
            <person name="Zhao X."/>
            <person name="Zhong W.-Y."/>
            <person name="Peng D.-H."/>
            <person name="Ahmad S."/>
            <person name="Lan S."/>
            <person name="Zhang J.-S."/>
            <person name="Tsai W.-C."/>
            <person name="Van De Peer Y."/>
            <person name="Liu Z.-J."/>
        </authorList>
    </citation>
    <scope>NUCLEOTIDE SEQUENCE</scope>
    <source>
        <strain evidence="1">CP</strain>
        <tissue evidence="1">Leaves</tissue>
    </source>
</reference>
<keyword evidence="2" id="KW-1185">Reference proteome</keyword>
<reference evidence="1" key="1">
    <citation type="journal article" date="2023" name="Nat. Commun.">
        <title>Diploid and tetraploid genomes of Acorus and the evolution of monocots.</title>
        <authorList>
            <person name="Ma L."/>
            <person name="Liu K.W."/>
            <person name="Li Z."/>
            <person name="Hsiao Y.Y."/>
            <person name="Qi Y."/>
            <person name="Fu T."/>
            <person name="Tang G.D."/>
            <person name="Zhang D."/>
            <person name="Sun W.H."/>
            <person name="Liu D.K."/>
            <person name="Li Y."/>
            <person name="Chen G.Z."/>
            <person name="Liu X.D."/>
            <person name="Liao X.Y."/>
            <person name="Jiang Y.T."/>
            <person name="Yu X."/>
            <person name="Hao Y."/>
            <person name="Huang J."/>
            <person name="Zhao X.W."/>
            <person name="Ke S."/>
            <person name="Chen Y.Y."/>
            <person name="Wu W.L."/>
            <person name="Hsu J.L."/>
            <person name="Lin Y.F."/>
            <person name="Huang M.D."/>
            <person name="Li C.Y."/>
            <person name="Huang L."/>
            <person name="Wang Z.W."/>
            <person name="Zhao X."/>
            <person name="Zhong W.Y."/>
            <person name="Peng D.H."/>
            <person name="Ahmad S."/>
            <person name="Lan S."/>
            <person name="Zhang J.S."/>
            <person name="Tsai W.C."/>
            <person name="Van de Peer Y."/>
            <person name="Liu Z.J."/>
        </authorList>
    </citation>
    <scope>NUCLEOTIDE SEQUENCE</scope>
    <source>
        <strain evidence="1">CP</strain>
    </source>
</reference>
<dbReference type="AlphaFoldDB" id="A0AAV9D4I0"/>